<reference evidence="2" key="1">
    <citation type="submission" date="2018-05" db="EMBL/GenBank/DDBJ databases">
        <authorList>
            <person name="Lanie J.A."/>
            <person name="Ng W.-L."/>
            <person name="Kazmierczak K.M."/>
            <person name="Andrzejewski T.M."/>
            <person name="Davidsen T.M."/>
            <person name="Wayne K.J."/>
            <person name="Tettelin H."/>
            <person name="Glass J.I."/>
            <person name="Rusch D."/>
            <person name="Podicherti R."/>
            <person name="Tsui H.-C.T."/>
            <person name="Winkler M.E."/>
        </authorList>
    </citation>
    <scope>NUCLEOTIDE SEQUENCE</scope>
</reference>
<protein>
    <recommendedName>
        <fullName evidence="1">Threonylcarbamoyl-AMP synthase C-terminal domain-containing protein</fullName>
    </recommendedName>
</protein>
<dbReference type="Gene3D" id="3.40.50.11030">
    <property type="entry name" value="Threonylcarbamoyl-AMP synthase, C-terminal domain"/>
    <property type="match status" value="1"/>
</dbReference>
<evidence type="ECO:0000313" key="2">
    <source>
        <dbReference type="EMBL" id="SVE40564.1"/>
    </source>
</evidence>
<feature type="domain" description="Threonylcarbamoyl-AMP synthase C-terminal" evidence="1">
    <location>
        <begin position="7"/>
        <end position="120"/>
    </location>
</feature>
<dbReference type="EMBL" id="UINC01215054">
    <property type="protein sequence ID" value="SVE40564.1"/>
    <property type="molecule type" value="Genomic_DNA"/>
</dbReference>
<dbReference type="AlphaFoldDB" id="A0A383D8C5"/>
<accession>A0A383D8C5</accession>
<dbReference type="InterPro" id="IPR038385">
    <property type="entry name" value="Sua5/YwlC_C"/>
</dbReference>
<gene>
    <name evidence="2" type="ORF">METZ01_LOCUS493418</name>
</gene>
<proteinExistence type="predicted"/>
<feature type="non-terminal residue" evidence="2">
    <location>
        <position position="1"/>
    </location>
</feature>
<dbReference type="Pfam" id="PF03481">
    <property type="entry name" value="Sua5_C"/>
    <property type="match status" value="1"/>
</dbReference>
<organism evidence="2">
    <name type="scientific">marine metagenome</name>
    <dbReference type="NCBI Taxonomy" id="408172"/>
    <lineage>
        <taxon>unclassified sequences</taxon>
        <taxon>metagenomes</taxon>
        <taxon>ecological metagenomes</taxon>
    </lineage>
</organism>
<dbReference type="InterPro" id="IPR005145">
    <property type="entry name" value="Sua5_C"/>
</dbReference>
<evidence type="ECO:0000259" key="1">
    <source>
        <dbReference type="Pfam" id="PF03481"/>
    </source>
</evidence>
<sequence length="128" mass="13439">GGVPLKEIESEVGPLTKLTTPTVRAPGMLPNHYAPNTPIRLNASHCKENEALLAFGPKPIVGAKVTENLSPKNNLVEAAGNLFAMLHTLDASGCSAIAIMPVPEHDLGLTINDRLRRAASIGRGSKGQ</sequence>
<name>A0A383D8C5_9ZZZZ</name>